<sequence>MYAINNTESNIKRTLDRIQSMFRLNRRLGNYLASLEISFENRSVVLRGELPSDELRGELVPTIRQAGILCQVCNEVQVS</sequence>
<reference evidence="2" key="1">
    <citation type="journal article" date="2019" name="Int. J. Syst. Evol. Microbiol.">
        <title>The Global Catalogue of Microorganisms (GCM) 10K type strain sequencing project: providing services to taxonomists for standard genome sequencing and annotation.</title>
        <authorList>
            <consortium name="The Broad Institute Genomics Platform"/>
            <consortium name="The Broad Institute Genome Sequencing Center for Infectious Disease"/>
            <person name="Wu L."/>
            <person name="Ma J."/>
        </authorList>
    </citation>
    <scope>NUCLEOTIDE SEQUENCE [LARGE SCALE GENOMIC DNA]</scope>
    <source>
        <strain evidence="2">JCM 17759</strain>
    </source>
</reference>
<name>A0ABP8MVT5_9BACT</name>
<dbReference type="EMBL" id="BAABGA010000035">
    <property type="protein sequence ID" value="GAA4455635.1"/>
    <property type="molecule type" value="Genomic_DNA"/>
</dbReference>
<accession>A0ABP8MVT5</accession>
<dbReference type="Proteomes" id="UP001500840">
    <property type="component" value="Unassembled WGS sequence"/>
</dbReference>
<keyword evidence="2" id="KW-1185">Reference proteome</keyword>
<evidence type="ECO:0008006" key="3">
    <source>
        <dbReference type="Google" id="ProtNLM"/>
    </source>
</evidence>
<proteinExistence type="predicted"/>
<organism evidence="1 2">
    <name type="scientific">Novipirellula rosea</name>
    <dbReference type="NCBI Taxonomy" id="1031540"/>
    <lineage>
        <taxon>Bacteria</taxon>
        <taxon>Pseudomonadati</taxon>
        <taxon>Planctomycetota</taxon>
        <taxon>Planctomycetia</taxon>
        <taxon>Pirellulales</taxon>
        <taxon>Pirellulaceae</taxon>
        <taxon>Novipirellula</taxon>
    </lineage>
</organism>
<protein>
    <recommendedName>
        <fullName evidence="3">BON domain-containing protein</fullName>
    </recommendedName>
</protein>
<gene>
    <name evidence="1" type="ORF">GCM10023156_29970</name>
</gene>
<evidence type="ECO:0000313" key="1">
    <source>
        <dbReference type="EMBL" id="GAA4455635.1"/>
    </source>
</evidence>
<evidence type="ECO:0000313" key="2">
    <source>
        <dbReference type="Proteomes" id="UP001500840"/>
    </source>
</evidence>
<comment type="caution">
    <text evidence="1">The sequence shown here is derived from an EMBL/GenBank/DDBJ whole genome shotgun (WGS) entry which is preliminary data.</text>
</comment>
<dbReference type="RefSeq" id="WP_339943503.1">
    <property type="nucleotide sequence ID" value="NZ_BAABGA010000035.1"/>
</dbReference>